<evidence type="ECO:0000313" key="2">
    <source>
        <dbReference type="EMBL" id="KAL3314855.1"/>
    </source>
</evidence>
<accession>A0ABD2Q5K2</accession>
<name>A0ABD2Q5K2_9PLAT</name>
<dbReference type="EMBL" id="JBJKFK010000888">
    <property type="protein sequence ID" value="KAL3314855.1"/>
    <property type="molecule type" value="Genomic_DNA"/>
</dbReference>
<evidence type="ECO:0000259" key="1">
    <source>
        <dbReference type="Pfam" id="PF08385"/>
    </source>
</evidence>
<dbReference type="AlphaFoldDB" id="A0ABD2Q5K2"/>
<evidence type="ECO:0000313" key="3">
    <source>
        <dbReference type="Proteomes" id="UP001626550"/>
    </source>
</evidence>
<proteinExistence type="predicted"/>
<dbReference type="Proteomes" id="UP001626550">
    <property type="component" value="Unassembled WGS sequence"/>
</dbReference>
<keyword evidence="3" id="KW-1185">Reference proteome</keyword>
<gene>
    <name evidence="2" type="ORF">Ciccas_006517</name>
</gene>
<feature type="domain" description="Dynein heavy chain tail" evidence="1">
    <location>
        <begin position="3"/>
        <end position="118"/>
    </location>
</feature>
<dbReference type="Pfam" id="PF08385">
    <property type="entry name" value="DHC_N1"/>
    <property type="match status" value="1"/>
</dbReference>
<protein>
    <recommendedName>
        <fullName evidence="1">Dynein heavy chain tail domain-containing protein</fullName>
    </recommendedName>
</protein>
<organism evidence="2 3">
    <name type="scientific">Cichlidogyrus casuarinus</name>
    <dbReference type="NCBI Taxonomy" id="1844966"/>
    <lineage>
        <taxon>Eukaryota</taxon>
        <taxon>Metazoa</taxon>
        <taxon>Spiralia</taxon>
        <taxon>Lophotrochozoa</taxon>
        <taxon>Platyhelminthes</taxon>
        <taxon>Monogenea</taxon>
        <taxon>Monopisthocotylea</taxon>
        <taxon>Dactylogyridea</taxon>
        <taxon>Ancyrocephalidae</taxon>
        <taxon>Cichlidogyrus</taxon>
    </lineage>
</organism>
<reference evidence="2 3" key="1">
    <citation type="submission" date="2024-11" db="EMBL/GenBank/DDBJ databases">
        <title>Adaptive evolution of stress response genes in parasites aligns with host niche diversity.</title>
        <authorList>
            <person name="Hahn C."/>
            <person name="Resl P."/>
        </authorList>
    </citation>
    <scope>NUCLEOTIDE SEQUENCE [LARGE SCALE GENOMIC DNA]</scope>
    <source>
        <strain evidence="2">EGGRZ-B1_66</strain>
        <tissue evidence="2">Body</tissue>
    </source>
</reference>
<comment type="caution">
    <text evidence="2">The sequence shown here is derived from an EMBL/GenBank/DDBJ whole genome shotgun (WGS) entry which is preliminary data.</text>
</comment>
<sequence>MVESSMQHICNKYPMFLQKIDVQEIVQRYNAISADLVAYEMLVYRAWQMKAATRFTKLARPLLSIYQLKDGLNIYLVNMHPQVQCLLREIRELERLQLSIPESVQQCWMQSSHIEQNYLLVSVS</sequence>
<dbReference type="InterPro" id="IPR013594">
    <property type="entry name" value="Dynein_heavy_tail"/>
</dbReference>